<dbReference type="AlphaFoldDB" id="A0A7C5RJJ1"/>
<evidence type="ECO:0000313" key="1">
    <source>
        <dbReference type="EMBL" id="HGU39938.1"/>
    </source>
</evidence>
<organism evidence="1">
    <name type="scientific">Fervidobacterium thailandense</name>
    <dbReference type="NCBI Taxonomy" id="1008305"/>
    <lineage>
        <taxon>Bacteria</taxon>
        <taxon>Thermotogati</taxon>
        <taxon>Thermotogota</taxon>
        <taxon>Thermotogae</taxon>
        <taxon>Thermotogales</taxon>
        <taxon>Fervidobacteriaceae</taxon>
        <taxon>Fervidobacterium</taxon>
    </lineage>
</organism>
<dbReference type="EMBL" id="DSZY01000010">
    <property type="protein sequence ID" value="HGU39938.1"/>
    <property type="molecule type" value="Genomic_DNA"/>
</dbReference>
<name>A0A7C5RJJ1_9BACT</name>
<proteinExistence type="predicted"/>
<accession>A0A7C5RJJ1</accession>
<protein>
    <submittedName>
        <fullName evidence="1">Uncharacterized protein</fullName>
    </submittedName>
</protein>
<comment type="caution">
    <text evidence="1">The sequence shown here is derived from an EMBL/GenBank/DDBJ whole genome shotgun (WGS) entry which is preliminary data.</text>
</comment>
<sequence>MSIQKMRAKLPVIIFAMLTLFWLSSTAHALEIYPSLIYRITTEKYKFSYSFFVKNDLPRNSRVTVEIIDLITDEGKFIFNAPDYPFTLKEYVTPSESEFILEPNEQREVTLNFNVPSSFPGGVGSFAVKLRQEGVSQGTVEVRLNYIIPFFIRLKQLPLNYSITVTEVKLQDLNEEKVEGYPDFGTLVRIKFKNNGNGVFIPTGTLDIHSKELKTSVYSHKIESLDLVVFPGKTSTLEFYTPYILPEGTLGFTLQARSFDVETFAQFTFSNNNVANYAVYQFLPDIVLITEKTKNNTFPVKVVNLSPKRAKISVEFNNNLVSVSPKSTTILPFKEYGFNIRTLEKDFDFIGDRLVFGKIFSEGGTEERVIRELMVILRGKVVNPSLDVRKLDKANMSTLRFENNGDCVLTIEILIRGQKVNDEEIVLIPQQVFEVTMDSIIPSSDIIIRFKPYGADKFIERGL</sequence>
<reference evidence="1" key="1">
    <citation type="journal article" date="2020" name="mSystems">
        <title>Genome- and Community-Level Interaction Insights into Carbon Utilization and Element Cycling Functions of Hydrothermarchaeota in Hydrothermal Sediment.</title>
        <authorList>
            <person name="Zhou Z."/>
            <person name="Liu Y."/>
            <person name="Xu W."/>
            <person name="Pan J."/>
            <person name="Luo Z.H."/>
            <person name="Li M."/>
        </authorList>
    </citation>
    <scope>NUCLEOTIDE SEQUENCE [LARGE SCALE GENOMIC DNA]</scope>
    <source>
        <strain evidence="1">SpSt-609</strain>
    </source>
</reference>
<gene>
    <name evidence="1" type="ORF">ENT77_01885</name>
</gene>